<dbReference type="EnsemblPlants" id="OB03G30370.1">
    <property type="protein sequence ID" value="OB03G30370.1"/>
    <property type="gene ID" value="OB03G30370"/>
</dbReference>
<reference evidence="1" key="1">
    <citation type="journal article" date="2013" name="Nat. Commun.">
        <title>Whole-genome sequencing of Oryza brachyantha reveals mechanisms underlying Oryza genome evolution.</title>
        <authorList>
            <person name="Chen J."/>
            <person name="Huang Q."/>
            <person name="Gao D."/>
            <person name="Wang J."/>
            <person name="Lang Y."/>
            <person name="Liu T."/>
            <person name="Li B."/>
            <person name="Bai Z."/>
            <person name="Luis Goicoechea J."/>
            <person name="Liang C."/>
            <person name="Chen C."/>
            <person name="Zhang W."/>
            <person name="Sun S."/>
            <person name="Liao Y."/>
            <person name="Zhang X."/>
            <person name="Yang L."/>
            <person name="Song C."/>
            <person name="Wang M."/>
            <person name="Shi J."/>
            <person name="Liu G."/>
            <person name="Liu J."/>
            <person name="Zhou H."/>
            <person name="Zhou W."/>
            <person name="Yu Q."/>
            <person name="An N."/>
            <person name="Chen Y."/>
            <person name="Cai Q."/>
            <person name="Wang B."/>
            <person name="Liu B."/>
            <person name="Min J."/>
            <person name="Huang Y."/>
            <person name="Wu H."/>
            <person name="Li Z."/>
            <person name="Zhang Y."/>
            <person name="Yin Y."/>
            <person name="Song W."/>
            <person name="Jiang J."/>
            <person name="Jackson S.A."/>
            <person name="Wing R.A."/>
            <person name="Wang J."/>
            <person name="Chen M."/>
        </authorList>
    </citation>
    <scope>NUCLEOTIDE SEQUENCE [LARGE SCALE GENOMIC DNA]</scope>
    <source>
        <strain evidence="1">cv. IRGC 101232</strain>
    </source>
</reference>
<dbReference type="Gramene" id="OB03G30370.1">
    <property type="protein sequence ID" value="OB03G30370.1"/>
    <property type="gene ID" value="OB03G30370"/>
</dbReference>
<sequence>MAPIEVRFGDGAARFGCPMAGFGACSRIRRGARIGGTVEEARQWRATACARDVACSNGGMGVMVKITSCLGRAVGTQSSFSC</sequence>
<dbReference type="Proteomes" id="UP000006038">
    <property type="component" value="Chromosome 3"/>
</dbReference>
<keyword evidence="2" id="KW-1185">Reference proteome</keyword>
<dbReference type="PROSITE" id="PS51257">
    <property type="entry name" value="PROKAR_LIPOPROTEIN"/>
    <property type="match status" value="1"/>
</dbReference>
<proteinExistence type="predicted"/>
<protein>
    <submittedName>
        <fullName evidence="1">Uncharacterized protein</fullName>
    </submittedName>
</protein>
<organism evidence="1">
    <name type="scientific">Oryza brachyantha</name>
    <name type="common">malo sina</name>
    <dbReference type="NCBI Taxonomy" id="4533"/>
    <lineage>
        <taxon>Eukaryota</taxon>
        <taxon>Viridiplantae</taxon>
        <taxon>Streptophyta</taxon>
        <taxon>Embryophyta</taxon>
        <taxon>Tracheophyta</taxon>
        <taxon>Spermatophyta</taxon>
        <taxon>Magnoliopsida</taxon>
        <taxon>Liliopsida</taxon>
        <taxon>Poales</taxon>
        <taxon>Poaceae</taxon>
        <taxon>BOP clade</taxon>
        <taxon>Oryzoideae</taxon>
        <taxon>Oryzeae</taxon>
        <taxon>Oryzinae</taxon>
        <taxon>Oryza</taxon>
    </lineage>
</organism>
<name>J3LPR1_ORYBR</name>
<evidence type="ECO:0000313" key="1">
    <source>
        <dbReference type="EnsemblPlants" id="OB03G30370.1"/>
    </source>
</evidence>
<evidence type="ECO:0000313" key="2">
    <source>
        <dbReference type="Proteomes" id="UP000006038"/>
    </source>
</evidence>
<accession>J3LPR1</accession>
<dbReference type="HOGENOM" id="CLU_2562002_0_0_1"/>
<dbReference type="AlphaFoldDB" id="J3LPR1"/>
<reference evidence="1" key="2">
    <citation type="submission" date="2013-04" db="UniProtKB">
        <authorList>
            <consortium name="EnsemblPlants"/>
        </authorList>
    </citation>
    <scope>IDENTIFICATION</scope>
</reference>